<comment type="pathway">
    <text evidence="2">Plant hormone metabolism; auxin biosynthesis.</text>
</comment>
<dbReference type="InterPro" id="IPR050982">
    <property type="entry name" value="Auxin_biosynth/cation_transpt"/>
</dbReference>
<evidence type="ECO:0000256" key="7">
    <source>
        <dbReference type="ARBA" id="ARBA00023002"/>
    </source>
</evidence>
<dbReference type="InterPro" id="IPR036188">
    <property type="entry name" value="FAD/NAD-bd_sf"/>
</dbReference>
<evidence type="ECO:0000256" key="2">
    <source>
        <dbReference type="ARBA" id="ARBA00004814"/>
    </source>
</evidence>
<evidence type="ECO:0000313" key="11">
    <source>
        <dbReference type="EMBL" id="CAL1352622.1"/>
    </source>
</evidence>
<dbReference type="GO" id="GO:0009851">
    <property type="term" value="P:auxin biosynthetic process"/>
    <property type="evidence" value="ECO:0007669"/>
    <property type="project" value="UniProtKB-KW"/>
</dbReference>
<name>A0AAV2C9D5_9ROSI</name>
<keyword evidence="4" id="KW-0285">Flavoprotein</keyword>
<dbReference type="GO" id="GO:0050660">
    <property type="term" value="F:flavin adenine dinucleotide binding"/>
    <property type="evidence" value="ECO:0007669"/>
    <property type="project" value="InterPro"/>
</dbReference>
<keyword evidence="8" id="KW-0073">Auxin biosynthesis</keyword>
<keyword evidence="7" id="KW-0560">Oxidoreductase</keyword>
<evidence type="ECO:0000256" key="6">
    <source>
        <dbReference type="ARBA" id="ARBA00022857"/>
    </source>
</evidence>
<evidence type="ECO:0000256" key="8">
    <source>
        <dbReference type="ARBA" id="ARBA00023070"/>
    </source>
</evidence>
<dbReference type="Gene3D" id="3.50.50.60">
    <property type="entry name" value="FAD/NAD(P)-binding domain"/>
    <property type="match status" value="1"/>
</dbReference>
<comment type="catalytic activity">
    <reaction evidence="10">
        <text>indole-3-pyruvate + NADPH + O2 + H(+) = (indol-3-yl)acetate + CO2 + NADP(+) + H2O</text>
        <dbReference type="Rhea" id="RHEA:34331"/>
        <dbReference type="ChEBI" id="CHEBI:15377"/>
        <dbReference type="ChEBI" id="CHEBI:15378"/>
        <dbReference type="ChEBI" id="CHEBI:15379"/>
        <dbReference type="ChEBI" id="CHEBI:16526"/>
        <dbReference type="ChEBI" id="CHEBI:17640"/>
        <dbReference type="ChEBI" id="CHEBI:30854"/>
        <dbReference type="ChEBI" id="CHEBI:57783"/>
        <dbReference type="ChEBI" id="CHEBI:58349"/>
        <dbReference type="EC" id="1.14.13.168"/>
    </reaction>
</comment>
<keyword evidence="6" id="KW-0521">NADP</keyword>
<dbReference type="EMBL" id="OZ034813">
    <property type="protein sequence ID" value="CAL1352622.1"/>
    <property type="molecule type" value="Genomic_DNA"/>
</dbReference>
<dbReference type="InterPro" id="IPR000960">
    <property type="entry name" value="Flavin_mOase"/>
</dbReference>
<protein>
    <recommendedName>
        <fullName evidence="9">indole-3-pyruvate monooxygenase</fullName>
        <ecNumber evidence="9">1.14.13.168</ecNumber>
    </recommendedName>
</protein>
<dbReference type="GO" id="GO:0103075">
    <property type="term" value="F:indole-3-pyruvate monooxygenase activity"/>
    <property type="evidence" value="ECO:0007669"/>
    <property type="project" value="UniProtKB-EC"/>
</dbReference>
<gene>
    <name evidence="11" type="ORF">LTRI10_LOCUS581</name>
</gene>
<evidence type="ECO:0000313" key="12">
    <source>
        <dbReference type="Proteomes" id="UP001497516"/>
    </source>
</evidence>
<dbReference type="PIRSF" id="PIRSF000332">
    <property type="entry name" value="FMO"/>
    <property type="match status" value="1"/>
</dbReference>
<evidence type="ECO:0000256" key="3">
    <source>
        <dbReference type="ARBA" id="ARBA00009183"/>
    </source>
</evidence>
<dbReference type="PRINTS" id="PR00368">
    <property type="entry name" value="FADPNR"/>
</dbReference>
<dbReference type="PRINTS" id="PR00469">
    <property type="entry name" value="PNDRDTASEII"/>
</dbReference>
<evidence type="ECO:0000256" key="9">
    <source>
        <dbReference type="ARBA" id="ARBA00039148"/>
    </source>
</evidence>
<comment type="cofactor">
    <cofactor evidence="1">
        <name>FAD</name>
        <dbReference type="ChEBI" id="CHEBI:57692"/>
    </cofactor>
</comment>
<dbReference type="EC" id="1.14.13.168" evidence="9"/>
<organism evidence="11 12">
    <name type="scientific">Linum trigynum</name>
    <dbReference type="NCBI Taxonomy" id="586398"/>
    <lineage>
        <taxon>Eukaryota</taxon>
        <taxon>Viridiplantae</taxon>
        <taxon>Streptophyta</taxon>
        <taxon>Embryophyta</taxon>
        <taxon>Tracheophyta</taxon>
        <taxon>Spermatophyta</taxon>
        <taxon>Magnoliopsida</taxon>
        <taxon>eudicotyledons</taxon>
        <taxon>Gunneridae</taxon>
        <taxon>Pentapetalae</taxon>
        <taxon>rosids</taxon>
        <taxon>fabids</taxon>
        <taxon>Malpighiales</taxon>
        <taxon>Linaceae</taxon>
        <taxon>Linum</taxon>
    </lineage>
</organism>
<accession>A0AAV2C9D5</accession>
<dbReference type="SUPFAM" id="SSF51905">
    <property type="entry name" value="FAD/NAD(P)-binding domain"/>
    <property type="match status" value="2"/>
</dbReference>
<reference evidence="11 12" key="1">
    <citation type="submission" date="2024-04" db="EMBL/GenBank/DDBJ databases">
        <authorList>
            <person name="Fracassetti M."/>
        </authorList>
    </citation>
    <scope>NUCLEOTIDE SEQUENCE [LARGE SCALE GENOMIC DNA]</scope>
</reference>
<proteinExistence type="inferred from homology"/>
<dbReference type="AlphaFoldDB" id="A0AAV2C9D5"/>
<comment type="similarity">
    <text evidence="3">Belongs to the FMO family.</text>
</comment>
<evidence type="ECO:0000256" key="1">
    <source>
        <dbReference type="ARBA" id="ARBA00001974"/>
    </source>
</evidence>
<keyword evidence="5" id="KW-0274">FAD</keyword>
<evidence type="ECO:0000256" key="10">
    <source>
        <dbReference type="ARBA" id="ARBA00047707"/>
    </source>
</evidence>
<dbReference type="PANTHER" id="PTHR43539:SF93">
    <property type="entry name" value="INDOLE-3-PYRUVATE MONOOXYGENASE YUCCA10-RELATED"/>
    <property type="match status" value="1"/>
</dbReference>
<keyword evidence="12" id="KW-1185">Reference proteome</keyword>
<dbReference type="Pfam" id="PF13738">
    <property type="entry name" value="Pyr_redox_3"/>
    <property type="match status" value="1"/>
</dbReference>
<evidence type="ECO:0000256" key="4">
    <source>
        <dbReference type="ARBA" id="ARBA00022630"/>
    </source>
</evidence>
<dbReference type="PANTHER" id="PTHR43539">
    <property type="entry name" value="FLAVIN-BINDING MONOOXYGENASE-LIKE PROTEIN (AFU_ORTHOLOGUE AFUA_4G09220)"/>
    <property type="match status" value="1"/>
</dbReference>
<evidence type="ECO:0000256" key="5">
    <source>
        <dbReference type="ARBA" id="ARBA00022827"/>
    </source>
</evidence>
<sequence>MEATINEAVHRTSVVIIGAGPAGLATSVCLSKLSITNTILEKEQVTCSLWKHRAYDRLRLHLAKQYCNLPFAPPHAASTPTFMSKDHFTAYVESYVSRFQLEPRFDQLVTRAARDDVAAGTSGKKKWRVETARGEVYVAEFLVVAAGENGVPFVPEVDGMEGFGGVTLHSSGYRNGEEFKGKDVLVVGCGNSGMEIGLDLCNHGARASIVVRGPFHVVTRGMVHLGMQMLKYVKMKYVDSIVASMASFYYRDLPKYGIHRPALQGPFTHKSTTGKTPVIDVGTVDRIRAGQIQVVPGIERVLRGTNEVEFADGTTRRFHAILFATGYRSSANSWLEDFSYIFNGEGMPKNGMPNHWKGENGIYCAGYSMMGINGISKDAAAISEDIISQIMKN</sequence>
<dbReference type="GO" id="GO:0050661">
    <property type="term" value="F:NADP binding"/>
    <property type="evidence" value="ECO:0007669"/>
    <property type="project" value="InterPro"/>
</dbReference>
<dbReference type="Proteomes" id="UP001497516">
    <property type="component" value="Chromosome 1"/>
</dbReference>